<dbReference type="Proteomes" id="UP001283361">
    <property type="component" value="Unassembled WGS sequence"/>
</dbReference>
<feature type="compositionally biased region" description="Basic residues" evidence="1">
    <location>
        <begin position="60"/>
        <end position="70"/>
    </location>
</feature>
<evidence type="ECO:0000313" key="2">
    <source>
        <dbReference type="EMBL" id="KAK3771023.1"/>
    </source>
</evidence>
<evidence type="ECO:0000256" key="1">
    <source>
        <dbReference type="SAM" id="MobiDB-lite"/>
    </source>
</evidence>
<evidence type="ECO:0000313" key="3">
    <source>
        <dbReference type="Proteomes" id="UP001283361"/>
    </source>
</evidence>
<gene>
    <name evidence="2" type="ORF">RRG08_002072</name>
</gene>
<reference evidence="2" key="1">
    <citation type="journal article" date="2023" name="G3 (Bethesda)">
        <title>A reference genome for the long-term kleptoplast-retaining sea slug Elysia crispata morphotype clarki.</title>
        <authorList>
            <person name="Eastman K.E."/>
            <person name="Pendleton A.L."/>
            <person name="Shaikh M.A."/>
            <person name="Suttiyut T."/>
            <person name="Ogas R."/>
            <person name="Tomko P."/>
            <person name="Gavelis G."/>
            <person name="Widhalm J.R."/>
            <person name="Wisecaver J.H."/>
        </authorList>
    </citation>
    <scope>NUCLEOTIDE SEQUENCE</scope>
    <source>
        <strain evidence="2">ECLA1</strain>
    </source>
</reference>
<protein>
    <submittedName>
        <fullName evidence="2">Uncharacterized protein</fullName>
    </submittedName>
</protein>
<feature type="region of interest" description="Disordered" evidence="1">
    <location>
        <begin position="37"/>
        <end position="70"/>
    </location>
</feature>
<keyword evidence="3" id="KW-1185">Reference proteome</keyword>
<organism evidence="2 3">
    <name type="scientific">Elysia crispata</name>
    <name type="common">lettuce slug</name>
    <dbReference type="NCBI Taxonomy" id="231223"/>
    <lineage>
        <taxon>Eukaryota</taxon>
        <taxon>Metazoa</taxon>
        <taxon>Spiralia</taxon>
        <taxon>Lophotrochozoa</taxon>
        <taxon>Mollusca</taxon>
        <taxon>Gastropoda</taxon>
        <taxon>Heterobranchia</taxon>
        <taxon>Euthyneura</taxon>
        <taxon>Panpulmonata</taxon>
        <taxon>Sacoglossa</taxon>
        <taxon>Placobranchoidea</taxon>
        <taxon>Plakobranchidae</taxon>
        <taxon>Elysia</taxon>
    </lineage>
</organism>
<dbReference type="AlphaFoldDB" id="A0AAE0ZK85"/>
<sequence>MAASSRATRAREDNLKYGFRHYGLELRNGELFRATNESRRRGAGEGIEEGDGAVIESRGVKKRHHKVETD</sequence>
<proteinExistence type="predicted"/>
<comment type="caution">
    <text evidence="2">The sequence shown here is derived from an EMBL/GenBank/DDBJ whole genome shotgun (WGS) entry which is preliminary data.</text>
</comment>
<name>A0AAE0ZK85_9GAST</name>
<accession>A0AAE0ZK85</accession>
<dbReference type="EMBL" id="JAWDGP010003778">
    <property type="protein sequence ID" value="KAK3771023.1"/>
    <property type="molecule type" value="Genomic_DNA"/>
</dbReference>